<dbReference type="Pfam" id="PF00892">
    <property type="entry name" value="EamA"/>
    <property type="match status" value="2"/>
</dbReference>
<name>A0A1T5FKY4_9SPHI</name>
<gene>
    <name evidence="8" type="ORF">SAMN05660226_04061</name>
</gene>
<reference evidence="8 9" key="1">
    <citation type="submission" date="2017-02" db="EMBL/GenBank/DDBJ databases">
        <authorList>
            <person name="Peterson S.W."/>
        </authorList>
    </citation>
    <scope>NUCLEOTIDE SEQUENCE [LARGE SCALE GENOMIC DNA]</scope>
    <source>
        <strain evidence="8 9">DSM 22899</strain>
    </source>
</reference>
<dbReference type="Proteomes" id="UP000190541">
    <property type="component" value="Unassembled WGS sequence"/>
</dbReference>
<keyword evidence="5 6" id="KW-0472">Membrane</keyword>
<feature type="transmembrane region" description="Helical" evidence="6">
    <location>
        <begin position="141"/>
        <end position="162"/>
    </location>
</feature>
<feature type="transmembrane region" description="Helical" evidence="6">
    <location>
        <begin position="202"/>
        <end position="222"/>
    </location>
</feature>
<evidence type="ECO:0000313" key="9">
    <source>
        <dbReference type="Proteomes" id="UP000190541"/>
    </source>
</evidence>
<sequence length="315" mass="34983">MTILLGSFARKITIQLKSPLHRFAYFSAGVVFAILWASASAATKIGLQSAQPFVIAIARFAIASAIMLGIAHLVMRQPLPSGKTHWQQLFIYGLFNVSLYLGLYVLAMEEVSAGLGTLFVATNPVLIMLINTLWYRQPVSLSSILSFVLCIAGMLLAAYPLFETSYATWLGIGILFLSMLAYSVGAIYFARRKWDGLHILTINGWQTLIGGVCLLPCLFLSFEYSANTFDVRWWSAVLWLAIPVSVFAVLIWLYLLRDNPIKASAWLFLCPIAGFAIAAILMKEPLSWHTLGGVLLVIAGLYLVQRMRRPGRKRQ</sequence>
<feature type="domain" description="EamA" evidence="7">
    <location>
        <begin position="29"/>
        <end position="157"/>
    </location>
</feature>
<evidence type="ECO:0000256" key="3">
    <source>
        <dbReference type="ARBA" id="ARBA00022692"/>
    </source>
</evidence>
<keyword evidence="4 6" id="KW-1133">Transmembrane helix</keyword>
<dbReference type="InterPro" id="IPR037185">
    <property type="entry name" value="EmrE-like"/>
</dbReference>
<keyword evidence="9" id="KW-1185">Reference proteome</keyword>
<proteinExistence type="inferred from homology"/>
<dbReference type="PANTHER" id="PTHR32322:SF2">
    <property type="entry name" value="EAMA DOMAIN-CONTAINING PROTEIN"/>
    <property type="match status" value="1"/>
</dbReference>
<dbReference type="STRING" id="623280.SAMN05660226_04061"/>
<keyword evidence="3 6" id="KW-0812">Transmembrane</keyword>
<dbReference type="InterPro" id="IPR050638">
    <property type="entry name" value="AA-Vitamin_Transporters"/>
</dbReference>
<evidence type="ECO:0000256" key="6">
    <source>
        <dbReference type="SAM" id="Phobius"/>
    </source>
</evidence>
<feature type="transmembrane region" description="Helical" evidence="6">
    <location>
        <begin position="20"/>
        <end position="41"/>
    </location>
</feature>
<feature type="transmembrane region" description="Helical" evidence="6">
    <location>
        <begin position="263"/>
        <end position="282"/>
    </location>
</feature>
<evidence type="ECO:0000313" key="8">
    <source>
        <dbReference type="EMBL" id="SKB96861.1"/>
    </source>
</evidence>
<evidence type="ECO:0000256" key="1">
    <source>
        <dbReference type="ARBA" id="ARBA00004141"/>
    </source>
</evidence>
<comment type="subcellular location">
    <subcellularLocation>
        <location evidence="1">Membrane</location>
        <topology evidence="1">Multi-pass membrane protein</topology>
    </subcellularLocation>
</comment>
<dbReference type="EMBL" id="FUYS01000018">
    <property type="protein sequence ID" value="SKB96861.1"/>
    <property type="molecule type" value="Genomic_DNA"/>
</dbReference>
<accession>A0A1T5FKY4</accession>
<feature type="transmembrane region" description="Helical" evidence="6">
    <location>
        <begin position="168"/>
        <end position="190"/>
    </location>
</feature>
<protein>
    <submittedName>
        <fullName evidence="8">EamA-like transporter family protein</fullName>
    </submittedName>
</protein>
<dbReference type="Gene3D" id="1.10.3730.20">
    <property type="match status" value="1"/>
</dbReference>
<evidence type="ECO:0000259" key="7">
    <source>
        <dbReference type="Pfam" id="PF00892"/>
    </source>
</evidence>
<comment type="similarity">
    <text evidence="2">Belongs to the EamA transporter family.</text>
</comment>
<dbReference type="GO" id="GO:0016020">
    <property type="term" value="C:membrane"/>
    <property type="evidence" value="ECO:0007669"/>
    <property type="project" value="UniProtKB-SubCell"/>
</dbReference>
<feature type="transmembrane region" description="Helical" evidence="6">
    <location>
        <begin position="234"/>
        <end position="256"/>
    </location>
</feature>
<organism evidence="8 9">
    <name type="scientific">Parapedobacter luteus</name>
    <dbReference type="NCBI Taxonomy" id="623280"/>
    <lineage>
        <taxon>Bacteria</taxon>
        <taxon>Pseudomonadati</taxon>
        <taxon>Bacteroidota</taxon>
        <taxon>Sphingobacteriia</taxon>
        <taxon>Sphingobacteriales</taxon>
        <taxon>Sphingobacteriaceae</taxon>
        <taxon>Parapedobacter</taxon>
    </lineage>
</organism>
<dbReference type="AlphaFoldDB" id="A0A1T5FKY4"/>
<feature type="transmembrane region" description="Helical" evidence="6">
    <location>
        <begin position="53"/>
        <end position="74"/>
    </location>
</feature>
<feature type="transmembrane region" description="Helical" evidence="6">
    <location>
        <begin position="113"/>
        <end position="134"/>
    </location>
</feature>
<feature type="transmembrane region" description="Helical" evidence="6">
    <location>
        <begin position="288"/>
        <end position="304"/>
    </location>
</feature>
<dbReference type="InterPro" id="IPR000620">
    <property type="entry name" value="EamA_dom"/>
</dbReference>
<evidence type="ECO:0000256" key="5">
    <source>
        <dbReference type="ARBA" id="ARBA00023136"/>
    </source>
</evidence>
<evidence type="ECO:0000256" key="2">
    <source>
        <dbReference type="ARBA" id="ARBA00007362"/>
    </source>
</evidence>
<dbReference type="PANTHER" id="PTHR32322">
    <property type="entry name" value="INNER MEMBRANE TRANSPORTER"/>
    <property type="match status" value="1"/>
</dbReference>
<evidence type="ECO:0000256" key="4">
    <source>
        <dbReference type="ARBA" id="ARBA00022989"/>
    </source>
</evidence>
<dbReference type="SUPFAM" id="SSF103481">
    <property type="entry name" value="Multidrug resistance efflux transporter EmrE"/>
    <property type="match status" value="2"/>
</dbReference>
<feature type="domain" description="EamA" evidence="7">
    <location>
        <begin position="170"/>
        <end position="304"/>
    </location>
</feature>
<feature type="transmembrane region" description="Helical" evidence="6">
    <location>
        <begin position="86"/>
        <end position="107"/>
    </location>
</feature>
<dbReference type="OrthoDB" id="1098926at2"/>